<keyword evidence="1" id="KW-0732">Signal</keyword>
<dbReference type="Proteomes" id="UP000663937">
    <property type="component" value="Chromosome"/>
</dbReference>
<name>A0A8A4ZCC0_9MICO</name>
<dbReference type="EMBL" id="CP071868">
    <property type="protein sequence ID" value="QTE28659.1"/>
    <property type="molecule type" value="Genomic_DNA"/>
</dbReference>
<dbReference type="KEGG" id="psic:J4E96_15055"/>
<accession>A0A8A4ZCC0</accession>
<dbReference type="AlphaFoldDB" id="A0A8A4ZCC0"/>
<dbReference type="PROSITE" id="PS51257">
    <property type="entry name" value="PROKAR_LIPOPROTEIN"/>
    <property type="match status" value="1"/>
</dbReference>
<feature type="chain" id="PRO_5039707696" evidence="1">
    <location>
        <begin position="23"/>
        <end position="161"/>
    </location>
</feature>
<dbReference type="InterPro" id="IPR021903">
    <property type="entry name" value="DUF3515"/>
</dbReference>
<evidence type="ECO:0000313" key="3">
    <source>
        <dbReference type="Proteomes" id="UP000663937"/>
    </source>
</evidence>
<keyword evidence="3" id="KW-1185">Reference proteome</keyword>
<organism evidence="2 3">
    <name type="scientific">Pengzhenrongella sicca</name>
    <dbReference type="NCBI Taxonomy" id="2819238"/>
    <lineage>
        <taxon>Bacteria</taxon>
        <taxon>Bacillati</taxon>
        <taxon>Actinomycetota</taxon>
        <taxon>Actinomycetes</taxon>
        <taxon>Micrococcales</taxon>
        <taxon>Pengzhenrongella</taxon>
    </lineage>
</organism>
<protein>
    <submittedName>
        <fullName evidence="2">DUF3515 family protein</fullName>
    </submittedName>
</protein>
<reference evidence="2" key="1">
    <citation type="submission" date="2021-03" db="EMBL/GenBank/DDBJ databases">
        <title>Pengzhenrongella sicca gen. nov., sp. nov., a new member of suborder Micrococcineae isolated from High-Arctic tundra soil.</title>
        <authorList>
            <person name="Peng F."/>
        </authorList>
    </citation>
    <scope>NUCLEOTIDE SEQUENCE</scope>
    <source>
        <strain evidence="2">LRZ-2</strain>
    </source>
</reference>
<evidence type="ECO:0000313" key="2">
    <source>
        <dbReference type="EMBL" id="QTE28659.1"/>
    </source>
</evidence>
<feature type="signal peptide" evidence="1">
    <location>
        <begin position="1"/>
        <end position="22"/>
    </location>
</feature>
<dbReference type="RefSeq" id="WP_227422901.1">
    <property type="nucleotide sequence ID" value="NZ_CP071868.1"/>
</dbReference>
<gene>
    <name evidence="2" type="ORF">J4E96_15055</name>
</gene>
<sequence>MPRLRLPAAAAGLLVVATAACAPAVSVRVAPAAADPICASVVLALPDELADGARLDTTSQATAAWGDAAAPIVLRCGVDPLPPTTQSCVTATDAAGVSVDWVAVEGARAADGTATWTFTTYGREPAVEVTVPGQVTADRSTSFLVDLSAAVTHAPQLRSCL</sequence>
<evidence type="ECO:0000256" key="1">
    <source>
        <dbReference type="SAM" id="SignalP"/>
    </source>
</evidence>
<proteinExistence type="predicted"/>
<dbReference type="Pfam" id="PF12028">
    <property type="entry name" value="DUF3515"/>
    <property type="match status" value="1"/>
</dbReference>